<comment type="caution">
    <text evidence="1">The sequence shown here is derived from an EMBL/GenBank/DDBJ whole genome shotgun (WGS) entry which is preliminary data.</text>
</comment>
<dbReference type="AlphaFoldDB" id="A0A811VF04"/>
<name>A0A811VF04_CERCA</name>
<evidence type="ECO:0000313" key="1">
    <source>
        <dbReference type="EMBL" id="CAD7013880.1"/>
    </source>
</evidence>
<dbReference type="EMBL" id="CAJHJT010000056">
    <property type="protein sequence ID" value="CAD7013880.1"/>
    <property type="molecule type" value="Genomic_DNA"/>
</dbReference>
<reference evidence="1" key="1">
    <citation type="submission" date="2020-11" db="EMBL/GenBank/DDBJ databases">
        <authorList>
            <person name="Whitehead M."/>
        </authorList>
    </citation>
    <scope>NUCLEOTIDE SEQUENCE</scope>
    <source>
        <strain evidence="1">EGII</strain>
    </source>
</reference>
<dbReference type="Proteomes" id="UP000606786">
    <property type="component" value="Unassembled WGS sequence"/>
</dbReference>
<gene>
    <name evidence="1" type="ORF">CCAP1982_LOCUS21895</name>
</gene>
<keyword evidence="2" id="KW-1185">Reference proteome</keyword>
<proteinExistence type="predicted"/>
<evidence type="ECO:0000313" key="2">
    <source>
        <dbReference type="Proteomes" id="UP000606786"/>
    </source>
</evidence>
<accession>A0A811VF04</accession>
<organism evidence="1 2">
    <name type="scientific">Ceratitis capitata</name>
    <name type="common">Mediterranean fruit fly</name>
    <name type="synonym">Tephritis capitata</name>
    <dbReference type="NCBI Taxonomy" id="7213"/>
    <lineage>
        <taxon>Eukaryota</taxon>
        <taxon>Metazoa</taxon>
        <taxon>Ecdysozoa</taxon>
        <taxon>Arthropoda</taxon>
        <taxon>Hexapoda</taxon>
        <taxon>Insecta</taxon>
        <taxon>Pterygota</taxon>
        <taxon>Neoptera</taxon>
        <taxon>Endopterygota</taxon>
        <taxon>Diptera</taxon>
        <taxon>Brachycera</taxon>
        <taxon>Muscomorpha</taxon>
        <taxon>Tephritoidea</taxon>
        <taxon>Tephritidae</taxon>
        <taxon>Ceratitis</taxon>
        <taxon>Ceratitis</taxon>
    </lineage>
</organism>
<protein>
    <submittedName>
        <fullName evidence="1">(Mediterranean fruit fly) hypothetical protein</fullName>
    </submittedName>
</protein>
<sequence length="59" mass="6613">MSLNFRNKILFKKTLTTNQFGYSTSRNVGQVGHSAARNLQNSCINVAKSTGVFFKQETQ</sequence>